<feature type="domain" description="PilZ" evidence="1">
    <location>
        <begin position="52"/>
        <end position="137"/>
    </location>
</feature>
<evidence type="ECO:0000313" key="3">
    <source>
        <dbReference type="Proteomes" id="UP000033684"/>
    </source>
</evidence>
<comment type="caution">
    <text evidence="2">The sequence shown here is derived from an EMBL/GenBank/DDBJ whole genome shotgun (WGS) entry which is preliminary data.</text>
</comment>
<sequence>METPTVDIFIPELQLSGEAEVVRLGKQSDGELELALQFKALDCQFGKWPNKRMSYRKTLKDQGRIIFNRKCYRFFSSNASVAGLMIQIPEVVSIKPGTVTLCEFRRLMLNCKVKVVWVQQEGNATVLGLQYLNIEKERVKGVPHFYSETASESVSLSHVDDLSLS</sequence>
<reference evidence="3" key="1">
    <citation type="submission" date="2015-03" db="EMBL/GenBank/DDBJ databases">
        <title>Draft genome sequence of a novel methanotroph (Sn10-6) isolated from flooded ricefield rhizosphere in India.</title>
        <authorList>
            <person name="Pandit P.S."/>
            <person name="Pore S.D."/>
            <person name="Arora P."/>
            <person name="Kapse N.G."/>
            <person name="Dhakephalkar P.K."/>
            <person name="Rahalkar M.C."/>
        </authorList>
    </citation>
    <scope>NUCLEOTIDE SEQUENCE [LARGE SCALE GENOMIC DNA]</scope>
    <source>
        <strain evidence="3">Sn10-6</strain>
    </source>
</reference>
<dbReference type="InterPro" id="IPR009875">
    <property type="entry name" value="PilZ_domain"/>
</dbReference>
<name>A0A0F3IG53_9GAMM</name>
<dbReference type="EMBL" id="LAJX01000212">
    <property type="protein sequence ID" value="KJV05533.1"/>
    <property type="molecule type" value="Genomic_DNA"/>
</dbReference>
<evidence type="ECO:0000259" key="1">
    <source>
        <dbReference type="Pfam" id="PF07238"/>
    </source>
</evidence>
<dbReference type="Pfam" id="PF07238">
    <property type="entry name" value="PilZ"/>
    <property type="match status" value="1"/>
</dbReference>
<keyword evidence="3" id="KW-1185">Reference proteome</keyword>
<dbReference type="GO" id="GO:0035438">
    <property type="term" value="F:cyclic-di-GMP binding"/>
    <property type="evidence" value="ECO:0007669"/>
    <property type="project" value="InterPro"/>
</dbReference>
<dbReference type="Proteomes" id="UP000033684">
    <property type="component" value="Unassembled WGS sequence"/>
</dbReference>
<protein>
    <recommendedName>
        <fullName evidence="1">PilZ domain-containing protein</fullName>
    </recommendedName>
</protein>
<dbReference type="RefSeq" id="WP_045780203.1">
    <property type="nucleotide sequence ID" value="NZ_LAJX01000212.1"/>
</dbReference>
<organism evidence="2 3">
    <name type="scientific">Methylocucumis oryzae</name>
    <dbReference type="NCBI Taxonomy" id="1632867"/>
    <lineage>
        <taxon>Bacteria</taxon>
        <taxon>Pseudomonadati</taxon>
        <taxon>Pseudomonadota</taxon>
        <taxon>Gammaproteobacteria</taxon>
        <taxon>Methylococcales</taxon>
        <taxon>Methylococcaceae</taxon>
        <taxon>Methylocucumis</taxon>
    </lineage>
</organism>
<proteinExistence type="predicted"/>
<dbReference type="AlphaFoldDB" id="A0A0F3IG53"/>
<accession>A0A0F3IG53</accession>
<reference evidence="2 3" key="2">
    <citation type="journal article" date="2016" name="Microb. Ecol.">
        <title>Genome Characteristics of a Novel Type I Methanotroph (Sn10-6) Isolated from a Flooded Indian Rice Field.</title>
        <authorList>
            <person name="Rahalkar M.C."/>
            <person name="Pandit P.S."/>
            <person name="Dhakephalkar P.K."/>
            <person name="Pore S."/>
            <person name="Arora P."/>
            <person name="Kapse N."/>
        </authorList>
    </citation>
    <scope>NUCLEOTIDE SEQUENCE [LARGE SCALE GENOMIC DNA]</scope>
    <source>
        <strain evidence="2 3">Sn10-6</strain>
    </source>
</reference>
<gene>
    <name evidence="2" type="ORF">VZ94_17480</name>
</gene>
<evidence type="ECO:0000313" key="2">
    <source>
        <dbReference type="EMBL" id="KJV05533.1"/>
    </source>
</evidence>
<dbReference type="SUPFAM" id="SSF141371">
    <property type="entry name" value="PilZ domain-like"/>
    <property type="match status" value="1"/>
</dbReference>
<dbReference type="OrthoDB" id="5571196at2"/>